<comment type="caution">
    <text evidence="15">The sequence shown here is derived from an EMBL/GenBank/DDBJ whole genome shotgun (WGS) entry which is preliminary data.</text>
</comment>
<dbReference type="InterPro" id="IPR001611">
    <property type="entry name" value="Leu-rich_rpt"/>
</dbReference>
<keyword evidence="16" id="KW-1185">Reference proteome</keyword>
<evidence type="ECO:0000256" key="9">
    <source>
        <dbReference type="ARBA" id="ARBA00023136"/>
    </source>
</evidence>
<keyword evidence="10" id="KW-0675">Receptor</keyword>
<keyword evidence="6 12" id="KW-0732">Signal</keyword>
<organism evidence="15 16">
    <name type="scientific">Hibiscus sabdariffa</name>
    <name type="common">roselle</name>
    <dbReference type="NCBI Taxonomy" id="183260"/>
    <lineage>
        <taxon>Eukaryota</taxon>
        <taxon>Viridiplantae</taxon>
        <taxon>Streptophyta</taxon>
        <taxon>Embryophyta</taxon>
        <taxon>Tracheophyta</taxon>
        <taxon>Spermatophyta</taxon>
        <taxon>Magnoliopsida</taxon>
        <taxon>eudicotyledons</taxon>
        <taxon>Gunneridae</taxon>
        <taxon>Pentapetalae</taxon>
        <taxon>rosids</taxon>
        <taxon>malvids</taxon>
        <taxon>Malvales</taxon>
        <taxon>Malvaceae</taxon>
        <taxon>Malvoideae</taxon>
        <taxon>Hibiscus</taxon>
    </lineage>
</organism>
<evidence type="ECO:0000259" key="13">
    <source>
        <dbReference type="Pfam" id="PF08263"/>
    </source>
</evidence>
<evidence type="ECO:0000256" key="7">
    <source>
        <dbReference type="ARBA" id="ARBA00022737"/>
    </source>
</evidence>
<sequence length="1028" mass="113899">MASGSAFHSTLLDVLVLLSLVCWAKPLCLPDERSALLHFKQSFVINDSASSSSDAYPRTQSWNLEEQTGGDCCSWDGVTCDNATGHVVGLDLSSSYLHGSIDSSSTLFRLAHLRRLSLADNVFLNSGIPSGFRNLSRLTYLDLHHSSFSGQVPWEFLELSKLEFLDLSRNSLKLRKPGLRHLLHRLTDMKKLYLDDVEISSSVPNILANLSSFIALSLSNSELRGEFPTGIFYLPSLKFLNLESNPELSGSLPDEIQDNHPLLSLSLASTSFSGKLPESIGNFHSMEYLDISNCYFSGKLPHSLGNLAQLTLLDLFSNNFSGPVPSSIGHLNQLKVLEFSENKFSGQIPSSLANLTQLDYLSLATNSFDQGTLAWLGTQTILTYLDLSSTNLTGQIPPSLQNLTQITYLYLSSNELNGQIPPWIGSLTKLTEIKFLENSLSGPVPESIFKLQNLELLFLQRNQLNGTLKLQSFLELKNLTQLQLSANYLSLLNNVGINGVLPKFRLLGLASCNLSEFPSFLRGQDELEFLELAENKIHGQIPNWFWSVGKQTLRYLNLGFNSLTGFGNLPAILPWSSLDHLILDSNMFQGALPPPPPSIITYKVSGNMLSGETKPIFCNLSSLHVLDLSNNYLTGMLPPCLASLADSLEVLYLENNHFIGAIPSTYPKNCRLRTMDLSTNQLQGKIPRSLAHCTRLEELSLGNNLISDGFPYWLGNLPKLKLLILRSNRLHGAIGKPQTKSDFSKLQVIDLSNNHLRGKLPSAYFNVWNAMKVSDTSNLSPYMFANTSSLNKEYAWFGYFNYTVTLANKGRDLRYERVPDSISVVDFSSNQFEGEIPEAIGDLKLIRVLNFSNNNLGGRIPLSLEGMSNLESLDISRNNLSGKIPPQLSKLTFLEIFNVSYNKLEGPVPQGPQFNTFNNNSYEGNSGLCGYPLSEKCGNPQVPPSALSTPDEDEDEGIWRVLKFGWKVVLTGYGAGLILGMSLGWNLDAWKYACFRKAFGKWAVSNSWSGSNWYGSSLASVWTKPSRN</sequence>
<comment type="subcellular location">
    <subcellularLocation>
        <location evidence="1">Cell membrane</location>
        <topology evidence="1">Single-pass type I membrane protein</topology>
    </subcellularLocation>
</comment>
<feature type="domain" description="Leucine-rich repeat-containing N-terminal plant-type" evidence="13">
    <location>
        <begin position="30"/>
        <end position="81"/>
    </location>
</feature>
<evidence type="ECO:0000313" key="16">
    <source>
        <dbReference type="Proteomes" id="UP001396334"/>
    </source>
</evidence>
<feature type="domain" description="Disease resistance R13L4/SHOC-2-like LRR" evidence="14">
    <location>
        <begin position="278"/>
        <end position="387"/>
    </location>
</feature>
<dbReference type="Pfam" id="PF08263">
    <property type="entry name" value="LRRNT_2"/>
    <property type="match status" value="1"/>
</dbReference>
<dbReference type="Gene3D" id="3.80.10.10">
    <property type="entry name" value="Ribonuclease Inhibitor"/>
    <property type="match status" value="6"/>
</dbReference>
<proteinExistence type="inferred from homology"/>
<dbReference type="Pfam" id="PF00560">
    <property type="entry name" value="LRR_1"/>
    <property type="match status" value="5"/>
</dbReference>
<evidence type="ECO:0000256" key="5">
    <source>
        <dbReference type="ARBA" id="ARBA00022692"/>
    </source>
</evidence>
<keyword evidence="11" id="KW-0325">Glycoprotein</keyword>
<dbReference type="PRINTS" id="PR00019">
    <property type="entry name" value="LEURICHRPT"/>
</dbReference>
<evidence type="ECO:0000313" key="15">
    <source>
        <dbReference type="EMBL" id="KAK9038948.1"/>
    </source>
</evidence>
<evidence type="ECO:0000256" key="12">
    <source>
        <dbReference type="SAM" id="SignalP"/>
    </source>
</evidence>
<dbReference type="PANTHER" id="PTHR48061">
    <property type="entry name" value="LEUCINE-RICH REPEAT RECEPTOR PROTEIN KINASE EMS1-LIKE-RELATED"/>
    <property type="match status" value="1"/>
</dbReference>
<dbReference type="EMBL" id="JBBPBN010000005">
    <property type="protein sequence ID" value="KAK9038948.1"/>
    <property type="molecule type" value="Genomic_DNA"/>
</dbReference>
<dbReference type="Proteomes" id="UP001396334">
    <property type="component" value="Unassembled WGS sequence"/>
</dbReference>
<gene>
    <name evidence="15" type="ORF">V6N11_023789</name>
</gene>
<dbReference type="Pfam" id="PF13855">
    <property type="entry name" value="LRR_8"/>
    <property type="match status" value="2"/>
</dbReference>
<dbReference type="InterPro" id="IPR032675">
    <property type="entry name" value="LRR_dom_sf"/>
</dbReference>
<evidence type="ECO:0000256" key="8">
    <source>
        <dbReference type="ARBA" id="ARBA00022989"/>
    </source>
</evidence>
<keyword evidence="7" id="KW-0677">Repeat</keyword>
<keyword evidence="3" id="KW-1003">Cell membrane</keyword>
<dbReference type="PROSITE" id="PS51450">
    <property type="entry name" value="LRR"/>
    <property type="match status" value="1"/>
</dbReference>
<evidence type="ECO:0000256" key="2">
    <source>
        <dbReference type="ARBA" id="ARBA00009592"/>
    </source>
</evidence>
<evidence type="ECO:0000256" key="1">
    <source>
        <dbReference type="ARBA" id="ARBA00004251"/>
    </source>
</evidence>
<keyword evidence="8" id="KW-1133">Transmembrane helix</keyword>
<dbReference type="InterPro" id="IPR013210">
    <property type="entry name" value="LRR_N_plant-typ"/>
</dbReference>
<feature type="chain" id="PRO_5045791012" description="Leucine-rich repeat-containing N-terminal plant-type domain-containing protein" evidence="12">
    <location>
        <begin position="25"/>
        <end position="1028"/>
    </location>
</feature>
<evidence type="ECO:0000256" key="4">
    <source>
        <dbReference type="ARBA" id="ARBA00022614"/>
    </source>
</evidence>
<dbReference type="InterPro" id="IPR046956">
    <property type="entry name" value="RLP23-like"/>
</dbReference>
<evidence type="ECO:0000256" key="11">
    <source>
        <dbReference type="ARBA" id="ARBA00023180"/>
    </source>
</evidence>
<dbReference type="SMART" id="SM00369">
    <property type="entry name" value="LRR_TYP"/>
    <property type="match status" value="9"/>
</dbReference>
<evidence type="ECO:0000259" key="14">
    <source>
        <dbReference type="Pfam" id="PF23598"/>
    </source>
</evidence>
<keyword evidence="4" id="KW-0433">Leucine-rich repeat</keyword>
<keyword evidence="5" id="KW-0812">Transmembrane</keyword>
<accession>A0ABR2TP84</accession>
<comment type="similarity">
    <text evidence="2">Belongs to the RLP family.</text>
</comment>
<dbReference type="SUPFAM" id="SSF52058">
    <property type="entry name" value="L domain-like"/>
    <property type="match status" value="2"/>
</dbReference>
<evidence type="ECO:0008006" key="17">
    <source>
        <dbReference type="Google" id="ProtNLM"/>
    </source>
</evidence>
<evidence type="ECO:0000256" key="3">
    <source>
        <dbReference type="ARBA" id="ARBA00022475"/>
    </source>
</evidence>
<name>A0ABR2TP84_9ROSI</name>
<dbReference type="InterPro" id="IPR003591">
    <property type="entry name" value="Leu-rich_rpt_typical-subtyp"/>
</dbReference>
<dbReference type="InterPro" id="IPR055414">
    <property type="entry name" value="LRR_R13L4/SHOC2-like"/>
</dbReference>
<dbReference type="PANTHER" id="PTHR48061:SF12">
    <property type="entry name" value="DISEASE RESISTANCE LIKE PROTEIN"/>
    <property type="match status" value="1"/>
</dbReference>
<keyword evidence="9" id="KW-0472">Membrane</keyword>
<feature type="signal peptide" evidence="12">
    <location>
        <begin position="1"/>
        <end position="24"/>
    </location>
</feature>
<dbReference type="Pfam" id="PF23598">
    <property type="entry name" value="LRR_14"/>
    <property type="match status" value="1"/>
</dbReference>
<reference evidence="15 16" key="1">
    <citation type="journal article" date="2024" name="G3 (Bethesda)">
        <title>Genome assembly of Hibiscus sabdariffa L. provides insights into metabolisms of medicinal natural products.</title>
        <authorList>
            <person name="Kim T."/>
        </authorList>
    </citation>
    <scope>NUCLEOTIDE SEQUENCE [LARGE SCALE GENOMIC DNA]</scope>
    <source>
        <strain evidence="15">TK-2024</strain>
        <tissue evidence="15">Old leaves</tissue>
    </source>
</reference>
<dbReference type="SUPFAM" id="SSF52047">
    <property type="entry name" value="RNI-like"/>
    <property type="match status" value="1"/>
</dbReference>
<evidence type="ECO:0000256" key="6">
    <source>
        <dbReference type="ARBA" id="ARBA00022729"/>
    </source>
</evidence>
<protein>
    <recommendedName>
        <fullName evidence="17">Leucine-rich repeat-containing N-terminal plant-type domain-containing protein</fullName>
    </recommendedName>
</protein>
<evidence type="ECO:0000256" key="10">
    <source>
        <dbReference type="ARBA" id="ARBA00023170"/>
    </source>
</evidence>